<gene>
    <name evidence="4" type="ORF">BQ8794_180042</name>
</gene>
<dbReference type="InterPro" id="IPR001375">
    <property type="entry name" value="Peptidase_S9_cat"/>
</dbReference>
<dbReference type="PANTHER" id="PTHR11731">
    <property type="entry name" value="PROTEASE FAMILY S9B,C DIPEPTIDYL-PEPTIDASE IV-RELATED"/>
    <property type="match status" value="1"/>
</dbReference>
<dbReference type="RefSeq" id="WP_077376140.1">
    <property type="nucleotide sequence ID" value="NZ_FTPD01000010.1"/>
</dbReference>
<dbReference type="PANTHER" id="PTHR11731:SF118">
    <property type="entry name" value="BLR1971 PROTEIN"/>
    <property type="match status" value="1"/>
</dbReference>
<dbReference type="SUPFAM" id="SSF82171">
    <property type="entry name" value="DPP6 N-terminal domain-like"/>
    <property type="match status" value="1"/>
</dbReference>
<evidence type="ECO:0000313" key="4">
    <source>
        <dbReference type="EMBL" id="SIT54698.1"/>
    </source>
</evidence>
<dbReference type="EMBL" id="FTPD01000010">
    <property type="protein sequence ID" value="SIT54698.1"/>
    <property type="molecule type" value="Genomic_DNA"/>
</dbReference>
<dbReference type="STRING" id="1631249.BQ8794_180042"/>
<evidence type="ECO:0000256" key="1">
    <source>
        <dbReference type="SAM" id="SignalP"/>
    </source>
</evidence>
<dbReference type="SUPFAM" id="SSF53474">
    <property type="entry name" value="alpha/beta-Hydrolases"/>
    <property type="match status" value="1"/>
</dbReference>
<protein>
    <submittedName>
        <fullName evidence="4">Peptidase S9 prolyl oligopeptidase active site domain protein</fullName>
    </submittedName>
</protein>
<evidence type="ECO:0000259" key="2">
    <source>
        <dbReference type="Pfam" id="PF00326"/>
    </source>
</evidence>
<dbReference type="Pfam" id="PF00930">
    <property type="entry name" value="DPPIV_N"/>
    <property type="match status" value="1"/>
</dbReference>
<dbReference type="Gene3D" id="2.140.10.30">
    <property type="entry name" value="Dipeptidylpeptidase IV, N-terminal domain"/>
    <property type="match status" value="1"/>
</dbReference>
<dbReference type="InterPro" id="IPR029058">
    <property type="entry name" value="AB_hydrolase_fold"/>
</dbReference>
<accession>A0A1R3V630</accession>
<keyword evidence="5" id="KW-1185">Reference proteome</keyword>
<feature type="domain" description="Dipeptidylpeptidase IV N-terminal" evidence="3">
    <location>
        <begin position="181"/>
        <end position="482"/>
    </location>
</feature>
<dbReference type="InterPro" id="IPR050278">
    <property type="entry name" value="Serine_Prot_S9B/DPPIV"/>
</dbReference>
<evidence type="ECO:0000313" key="5">
    <source>
        <dbReference type="Proteomes" id="UP000188388"/>
    </source>
</evidence>
<dbReference type="GO" id="GO:0008236">
    <property type="term" value="F:serine-type peptidase activity"/>
    <property type="evidence" value="ECO:0007669"/>
    <property type="project" value="InterPro"/>
</dbReference>
<proteinExistence type="predicted"/>
<name>A0A1R3V630_9HYPH</name>
<dbReference type="GO" id="GO:0006508">
    <property type="term" value="P:proteolysis"/>
    <property type="evidence" value="ECO:0007669"/>
    <property type="project" value="InterPro"/>
</dbReference>
<dbReference type="AlphaFoldDB" id="A0A1R3V630"/>
<evidence type="ECO:0000259" key="3">
    <source>
        <dbReference type="Pfam" id="PF00930"/>
    </source>
</evidence>
<keyword evidence="1" id="KW-0732">Signal</keyword>
<reference evidence="5" key="1">
    <citation type="submission" date="2017-01" db="EMBL/GenBank/DDBJ databases">
        <authorList>
            <person name="Brunel B."/>
        </authorList>
    </citation>
    <scope>NUCLEOTIDE SEQUENCE [LARGE SCALE GENOMIC DNA]</scope>
</reference>
<dbReference type="Gene3D" id="3.40.50.1820">
    <property type="entry name" value="alpha/beta hydrolase"/>
    <property type="match status" value="1"/>
</dbReference>
<feature type="domain" description="Peptidase S9 prolyl oligopeptidase catalytic" evidence="2">
    <location>
        <begin position="562"/>
        <end position="757"/>
    </location>
</feature>
<dbReference type="InterPro" id="IPR002469">
    <property type="entry name" value="Peptidase_S9B_N"/>
</dbReference>
<organism evidence="4 5">
    <name type="scientific">Mesorhizobium prunaredense</name>
    <dbReference type="NCBI Taxonomy" id="1631249"/>
    <lineage>
        <taxon>Bacteria</taxon>
        <taxon>Pseudomonadati</taxon>
        <taxon>Pseudomonadota</taxon>
        <taxon>Alphaproteobacteria</taxon>
        <taxon>Hyphomicrobiales</taxon>
        <taxon>Phyllobacteriaceae</taxon>
        <taxon>Mesorhizobium</taxon>
    </lineage>
</organism>
<dbReference type="Proteomes" id="UP000188388">
    <property type="component" value="Unassembled WGS sequence"/>
</dbReference>
<feature type="chain" id="PRO_5012413125" evidence="1">
    <location>
        <begin position="23"/>
        <end position="787"/>
    </location>
</feature>
<dbReference type="Pfam" id="PF00326">
    <property type="entry name" value="Peptidase_S9"/>
    <property type="match status" value="1"/>
</dbReference>
<feature type="signal peptide" evidence="1">
    <location>
        <begin position="1"/>
        <end position="22"/>
    </location>
</feature>
<sequence length="787" mass="88783">MFKIGALALAVFIQGASGSATARALATGSNGAHPPLALSDLERALTINDRYRGLTVNVPEGPFWLNGANAFVYRRTTHGEQQFMRVDAATGLKRAAFDQARLAAALNEASHKSYQAGDLPFERFELTEDGRRLDFLIEQVRWSCDVASYACTSTKLDVDAPYFQLSHHYTPPAENDPDQRSVSPDGKWIVYVKNYNIFLRSNDGLQDVALSRDGSEGNYYVFSTLSWSPDSRHVAAYRVRPGFKRELHYLDSSTDQLQREYSTMVYPKPGDVLPLPQPVLFDIAGRRQIVIDNALFSNPFELSALQWWADGRGFTFEYNQRGHQLYRLVEVDAATARARSIIDETSKTFVDYRPLVMDQHGTGKIFRYDVDDGKEIIWASERDGHEHLYLFDGQTGALKNQITFGEWVVRAVNHVDPVKRQIWFEASGRNPGEDPYFVHAYRIGFDGEGLTELTPQPANHHVEFSPDGRYYVDLWSLIDLPPRMTLYRAIDNAKLMQVETADMSELIRAGWQPPLSFHAKGRDGKTDIWGVIHLPANFDPKKKYPVVENIYAGPQGSFAPKSFSRRTEPLTQLGFVVVQIDGMGTNNRSRAFHDVAWKNLKDAGFPDRILWHKAAAARYPWYDISNVGIFGWSAGGQSAVGALLFHPDFYKVAVANSGSYDNRIDKIWWNEKWMGWPVGVEYSQSSAIDNAYRLRGKLMIVVGEMDHNVDPSSSLQLADRLIKAGKDFDMVYMPGADHGAPGIYTERKLLDFFVRNILGQTPPDWNAKRTELQRANGHDDGFGSFCL</sequence>